<name>A0ABQ9IEC1_9NEOP</name>
<evidence type="ECO:0000313" key="2">
    <source>
        <dbReference type="Proteomes" id="UP001159363"/>
    </source>
</evidence>
<proteinExistence type="predicted"/>
<organism evidence="1 2">
    <name type="scientific">Dryococelus australis</name>
    <dbReference type="NCBI Taxonomy" id="614101"/>
    <lineage>
        <taxon>Eukaryota</taxon>
        <taxon>Metazoa</taxon>
        <taxon>Ecdysozoa</taxon>
        <taxon>Arthropoda</taxon>
        <taxon>Hexapoda</taxon>
        <taxon>Insecta</taxon>
        <taxon>Pterygota</taxon>
        <taxon>Neoptera</taxon>
        <taxon>Polyneoptera</taxon>
        <taxon>Phasmatodea</taxon>
        <taxon>Verophasmatodea</taxon>
        <taxon>Anareolatae</taxon>
        <taxon>Phasmatidae</taxon>
        <taxon>Eurycanthinae</taxon>
        <taxon>Dryococelus</taxon>
    </lineage>
</organism>
<dbReference type="EMBL" id="JARBHB010000001">
    <property type="protein sequence ID" value="KAJ8894961.1"/>
    <property type="molecule type" value="Genomic_DNA"/>
</dbReference>
<protein>
    <submittedName>
        <fullName evidence="1">Uncharacterized protein</fullName>
    </submittedName>
</protein>
<keyword evidence="2" id="KW-1185">Reference proteome</keyword>
<sequence>MKDTAYAPLLEKVKTIDPEATRDTILKGRKKTQFTIQESATVQEVWNEHTRYIALRAKIMVFTRTYYFSWTNIKHCKDSQILTKKVTH</sequence>
<evidence type="ECO:0000313" key="1">
    <source>
        <dbReference type="EMBL" id="KAJ8894961.1"/>
    </source>
</evidence>
<accession>A0ABQ9IEC1</accession>
<feature type="non-terminal residue" evidence="1">
    <location>
        <position position="88"/>
    </location>
</feature>
<reference evidence="1 2" key="1">
    <citation type="submission" date="2023-02" db="EMBL/GenBank/DDBJ databases">
        <title>LHISI_Scaffold_Assembly.</title>
        <authorList>
            <person name="Stuart O.P."/>
            <person name="Cleave R."/>
            <person name="Magrath M.J.L."/>
            <person name="Mikheyev A.S."/>
        </authorList>
    </citation>
    <scope>NUCLEOTIDE SEQUENCE [LARGE SCALE GENOMIC DNA]</scope>
    <source>
        <strain evidence="1">Daus_M_001</strain>
        <tissue evidence="1">Leg muscle</tissue>
    </source>
</reference>
<gene>
    <name evidence="1" type="ORF">PR048_000269</name>
</gene>
<dbReference type="Proteomes" id="UP001159363">
    <property type="component" value="Chromosome 1"/>
</dbReference>
<comment type="caution">
    <text evidence="1">The sequence shown here is derived from an EMBL/GenBank/DDBJ whole genome shotgun (WGS) entry which is preliminary data.</text>
</comment>